<feature type="transmembrane region" description="Helical" evidence="1">
    <location>
        <begin position="222"/>
        <end position="240"/>
    </location>
</feature>
<feature type="transmembrane region" description="Helical" evidence="1">
    <location>
        <begin position="474"/>
        <end position="493"/>
    </location>
</feature>
<feature type="transmembrane region" description="Helical" evidence="1">
    <location>
        <begin position="268"/>
        <end position="285"/>
    </location>
</feature>
<feature type="transmembrane region" description="Helical" evidence="1">
    <location>
        <begin position="445"/>
        <end position="462"/>
    </location>
</feature>
<feature type="transmembrane region" description="Helical" evidence="1">
    <location>
        <begin position="128"/>
        <end position="147"/>
    </location>
</feature>
<feature type="transmembrane region" description="Helical" evidence="1">
    <location>
        <begin position="245"/>
        <end position="262"/>
    </location>
</feature>
<proteinExistence type="predicted"/>
<keyword evidence="1" id="KW-1133">Transmembrane helix</keyword>
<gene>
    <name evidence="2" type="ORF">L21_2061</name>
</gene>
<dbReference type="RefSeq" id="WP_074370367.1">
    <property type="nucleotide sequence ID" value="NZ_FMID01000047.1"/>
</dbReference>
<protein>
    <recommendedName>
        <fullName evidence="4">Glycosyltransferase RgtA/B/C/D-like domain-containing protein</fullName>
    </recommendedName>
</protein>
<feature type="transmembrane region" description="Helical" evidence="1">
    <location>
        <begin position="405"/>
        <end position="425"/>
    </location>
</feature>
<evidence type="ECO:0000256" key="1">
    <source>
        <dbReference type="SAM" id="Phobius"/>
    </source>
</evidence>
<keyword evidence="1" id="KW-0812">Transmembrane</keyword>
<dbReference type="Proteomes" id="UP000184671">
    <property type="component" value="Unassembled WGS sequence"/>
</dbReference>
<feature type="transmembrane region" description="Helical" evidence="1">
    <location>
        <begin position="167"/>
        <end position="189"/>
    </location>
</feature>
<feature type="transmembrane region" description="Helical" evidence="1">
    <location>
        <begin position="94"/>
        <end position="116"/>
    </location>
</feature>
<dbReference type="STRING" id="118126.L21_2061"/>
<dbReference type="AlphaFoldDB" id="A0A1M4MMT3"/>
<evidence type="ECO:0000313" key="3">
    <source>
        <dbReference type="Proteomes" id="UP000184671"/>
    </source>
</evidence>
<sequence length="582" mass="63832">MNNPLFLKKTLFITFLCFLLSLTLGYPLLYLTDEWITADQLNHLVTGNDLLYGYSPYGAADYAANHHDTLCYTLALPIVSLPAYYLFSLFGDDFRLVVILLWSALLLALLLMVEFWFPRYARWRGVPWTWAGIISSGILLILNAALYRPFWFVRGVHPYDVGVYPEVAAIVFTNSIAFALLAVVAFLIFREVLGSDLWGLFGLAATVCCSSYLFWSGNAKDHALVALLFTVALYCFTLYLSRENILYLFGSFIAVGWTAFARPELGPALAAGFFLFGVAVAASKGRREVGKAVLAAVGVPLGALPLFVNNWGLSGSPLVLPWTAGYASAAGKAPQGFLSTVAGHYAPPPGDLLTGLYGAFFEPVRAGAAAFFQVSPVSFFALLLAGVIGYAIIRRRSTGIDSRDARLLAFFALAAVLVVLTYARSIPGMPASPGIIPDMRYLSPAYLPMLVIGVYALKYAGLDGDGVRESLKTLFWLAVIDLPLIFVILQVIAGQNHAGQITFITTLTYLFLAGAAVLYVAVIARRASPRLLAYAVPVVMLFPLAWELVVDFRFATSCWEGYHFWIPAVQYIWYIQYAIFPL</sequence>
<feature type="transmembrane region" description="Helical" evidence="1">
    <location>
        <begin position="370"/>
        <end position="393"/>
    </location>
</feature>
<feature type="transmembrane region" description="Helical" evidence="1">
    <location>
        <begin position="196"/>
        <end position="216"/>
    </location>
</feature>
<feature type="transmembrane region" description="Helical" evidence="1">
    <location>
        <begin position="292"/>
        <end position="313"/>
    </location>
</feature>
<accession>A0A1M4MMT3</accession>
<feature type="transmembrane region" description="Helical" evidence="1">
    <location>
        <begin position="499"/>
        <end position="524"/>
    </location>
</feature>
<feature type="transmembrane region" description="Helical" evidence="1">
    <location>
        <begin position="531"/>
        <end position="550"/>
    </location>
</feature>
<dbReference type="EMBL" id="FMID01000047">
    <property type="protein sequence ID" value="SCL76140.1"/>
    <property type="molecule type" value="Genomic_DNA"/>
</dbReference>
<reference evidence="2 3" key="1">
    <citation type="submission" date="2016-08" db="EMBL/GenBank/DDBJ databases">
        <authorList>
            <person name="Seilhamer J.J."/>
        </authorList>
    </citation>
    <scope>NUCLEOTIDE SEQUENCE [LARGE SCALE GENOMIC DNA]</scope>
    <source>
        <strain evidence="2">L21-II-0</strain>
    </source>
</reference>
<organism evidence="2 3">
    <name type="scientific">Methanoculleus chikugoensis</name>
    <dbReference type="NCBI Taxonomy" id="118126"/>
    <lineage>
        <taxon>Archaea</taxon>
        <taxon>Methanobacteriati</taxon>
        <taxon>Methanobacteriota</taxon>
        <taxon>Stenosarchaea group</taxon>
        <taxon>Methanomicrobia</taxon>
        <taxon>Methanomicrobiales</taxon>
        <taxon>Methanomicrobiaceae</taxon>
        <taxon>Methanoculleus</taxon>
    </lineage>
</organism>
<evidence type="ECO:0008006" key="4">
    <source>
        <dbReference type="Google" id="ProtNLM"/>
    </source>
</evidence>
<name>A0A1M4MMT3_9EURY</name>
<evidence type="ECO:0000313" key="2">
    <source>
        <dbReference type="EMBL" id="SCL76140.1"/>
    </source>
</evidence>
<keyword evidence="1" id="KW-0472">Membrane</keyword>